<dbReference type="GO" id="GO:0004523">
    <property type="term" value="F:RNA-DNA hybrid ribonuclease activity"/>
    <property type="evidence" value="ECO:0007669"/>
    <property type="project" value="UniProtKB-EC"/>
</dbReference>
<dbReference type="InterPro" id="IPR043502">
    <property type="entry name" value="DNA/RNA_pol_sf"/>
</dbReference>
<evidence type="ECO:0000313" key="4">
    <source>
        <dbReference type="EMBL" id="KYO47567.1"/>
    </source>
</evidence>
<organism evidence="4 5">
    <name type="scientific">Alligator mississippiensis</name>
    <name type="common">American alligator</name>
    <dbReference type="NCBI Taxonomy" id="8496"/>
    <lineage>
        <taxon>Eukaryota</taxon>
        <taxon>Metazoa</taxon>
        <taxon>Chordata</taxon>
        <taxon>Craniata</taxon>
        <taxon>Vertebrata</taxon>
        <taxon>Euteleostomi</taxon>
        <taxon>Archelosauria</taxon>
        <taxon>Archosauria</taxon>
        <taxon>Crocodylia</taxon>
        <taxon>Alligatoridae</taxon>
        <taxon>Alligatorinae</taxon>
        <taxon>Alligator</taxon>
    </lineage>
</organism>
<dbReference type="InterPro" id="IPR000477">
    <property type="entry name" value="RT_dom"/>
</dbReference>
<dbReference type="Gene3D" id="3.30.70.270">
    <property type="match status" value="1"/>
</dbReference>
<dbReference type="AlphaFoldDB" id="A0A151PEN5"/>
<dbReference type="SUPFAM" id="SSF56672">
    <property type="entry name" value="DNA/RNA polymerases"/>
    <property type="match status" value="1"/>
</dbReference>
<dbReference type="EMBL" id="AKHW03000416">
    <property type="protein sequence ID" value="KYO47567.1"/>
    <property type="molecule type" value="Genomic_DNA"/>
</dbReference>
<sequence>MHRRALSAKKLFIILDEKDGYQQVKLGKKSAELCTFNTPWEQYHFNHLPFGVKLASEVFQQKNYECLGDIPGLHIIMDDMLIAVATKEEHDTILKQVLKRARLKGVKFNKDNIQFLVDSVRYMGHIFSKDGVKTNDDKVETTNRMPPPTDQNGLQKFLRTIQNLAQYIPHVQPDGLLRALLSNYIIWQWGPKH</sequence>
<keyword evidence="5" id="KW-1185">Reference proteome</keyword>
<dbReference type="PANTHER" id="PTHR37984:SF7">
    <property type="entry name" value="INTEGRASE CATALYTIC DOMAIN-CONTAINING PROTEIN"/>
    <property type="match status" value="1"/>
</dbReference>
<evidence type="ECO:0000256" key="1">
    <source>
        <dbReference type="ARBA" id="ARBA00010879"/>
    </source>
</evidence>
<gene>
    <name evidence="4" type="ORF">Y1Q_0019680</name>
</gene>
<evidence type="ECO:0000313" key="5">
    <source>
        <dbReference type="Proteomes" id="UP000050525"/>
    </source>
</evidence>
<accession>A0A151PEN5</accession>
<dbReference type="Proteomes" id="UP000050525">
    <property type="component" value="Unassembled WGS sequence"/>
</dbReference>
<proteinExistence type="inferred from homology"/>
<evidence type="ECO:0000256" key="2">
    <source>
        <dbReference type="ARBA" id="ARBA00012180"/>
    </source>
</evidence>
<evidence type="ECO:0000259" key="3">
    <source>
        <dbReference type="PROSITE" id="PS50878"/>
    </source>
</evidence>
<dbReference type="InterPro" id="IPR050951">
    <property type="entry name" value="Retrovirus_Pol_polyprotein"/>
</dbReference>
<dbReference type="EC" id="3.1.26.4" evidence="2"/>
<dbReference type="Pfam" id="PF00078">
    <property type="entry name" value="RVT_1"/>
    <property type="match status" value="1"/>
</dbReference>
<feature type="domain" description="Reverse transcriptase" evidence="3">
    <location>
        <begin position="1"/>
        <end position="127"/>
    </location>
</feature>
<name>A0A151PEN5_ALLMI</name>
<dbReference type="CDD" id="cd01647">
    <property type="entry name" value="RT_LTR"/>
    <property type="match status" value="1"/>
</dbReference>
<comment type="caution">
    <text evidence="4">The sequence shown here is derived from an EMBL/GenBank/DDBJ whole genome shotgun (WGS) entry which is preliminary data.</text>
</comment>
<dbReference type="PROSITE" id="PS50878">
    <property type="entry name" value="RT_POL"/>
    <property type="match status" value="1"/>
</dbReference>
<dbReference type="STRING" id="8496.A0A151PEN5"/>
<dbReference type="PANTHER" id="PTHR37984">
    <property type="entry name" value="PROTEIN CBG26694"/>
    <property type="match status" value="1"/>
</dbReference>
<dbReference type="InterPro" id="IPR043128">
    <property type="entry name" value="Rev_trsase/Diguanyl_cyclase"/>
</dbReference>
<reference evidence="4 5" key="1">
    <citation type="journal article" date="2012" name="Genome Biol.">
        <title>Sequencing three crocodilian genomes to illuminate the evolution of archosaurs and amniotes.</title>
        <authorList>
            <person name="St John J.A."/>
            <person name="Braun E.L."/>
            <person name="Isberg S.R."/>
            <person name="Miles L.G."/>
            <person name="Chong A.Y."/>
            <person name="Gongora J."/>
            <person name="Dalzell P."/>
            <person name="Moran C."/>
            <person name="Bed'hom B."/>
            <person name="Abzhanov A."/>
            <person name="Burgess S.C."/>
            <person name="Cooksey A.M."/>
            <person name="Castoe T.A."/>
            <person name="Crawford N.G."/>
            <person name="Densmore L.D."/>
            <person name="Drew J.C."/>
            <person name="Edwards S.V."/>
            <person name="Faircloth B.C."/>
            <person name="Fujita M.K."/>
            <person name="Greenwold M.J."/>
            <person name="Hoffmann F.G."/>
            <person name="Howard J.M."/>
            <person name="Iguchi T."/>
            <person name="Janes D.E."/>
            <person name="Khan S.Y."/>
            <person name="Kohno S."/>
            <person name="de Koning A.J."/>
            <person name="Lance S.L."/>
            <person name="McCarthy F.M."/>
            <person name="McCormack J.E."/>
            <person name="Merchant M.E."/>
            <person name="Peterson D.G."/>
            <person name="Pollock D.D."/>
            <person name="Pourmand N."/>
            <person name="Raney B.J."/>
            <person name="Roessler K.A."/>
            <person name="Sanford J.R."/>
            <person name="Sawyer R.H."/>
            <person name="Schmidt C.J."/>
            <person name="Triplett E.W."/>
            <person name="Tuberville T.D."/>
            <person name="Venegas-Anaya M."/>
            <person name="Howard J.T."/>
            <person name="Jarvis E.D."/>
            <person name="Guillette L.J.Jr."/>
            <person name="Glenn T.C."/>
            <person name="Green R.E."/>
            <person name="Ray D.A."/>
        </authorList>
    </citation>
    <scope>NUCLEOTIDE SEQUENCE [LARGE SCALE GENOMIC DNA]</scope>
    <source>
        <strain evidence="4">KSC_2009_1</strain>
    </source>
</reference>
<protein>
    <recommendedName>
        <fullName evidence="2">ribonuclease H</fullName>
        <ecNumber evidence="2">3.1.26.4</ecNumber>
    </recommendedName>
</protein>
<comment type="similarity">
    <text evidence="1">Belongs to the beta type-B retroviral polymerase family. HERV class-II K(HML-2) pol subfamily.</text>
</comment>